<name>A0A1H1JSQ2_9BURK</name>
<evidence type="ECO:0000313" key="2">
    <source>
        <dbReference type="Proteomes" id="UP000199365"/>
    </source>
</evidence>
<keyword evidence="2" id="KW-1185">Reference proteome</keyword>
<dbReference type="EMBL" id="FNKX01000002">
    <property type="protein sequence ID" value="SDR52920.1"/>
    <property type="molecule type" value="Genomic_DNA"/>
</dbReference>
<protein>
    <submittedName>
        <fullName evidence="1">Uncharacterized protein</fullName>
    </submittedName>
</protein>
<dbReference type="Proteomes" id="UP000199365">
    <property type="component" value="Unassembled WGS sequence"/>
</dbReference>
<reference evidence="2" key="1">
    <citation type="submission" date="2016-10" db="EMBL/GenBank/DDBJ databases">
        <authorList>
            <person name="Varghese N."/>
            <person name="Submissions S."/>
        </authorList>
    </citation>
    <scope>NUCLEOTIDE SEQUENCE [LARGE SCALE GENOMIC DNA]</scope>
    <source>
        <strain evidence="2">DUS833</strain>
    </source>
</reference>
<gene>
    <name evidence="1" type="ORF">SAMN05445850_5573</name>
</gene>
<accession>A0A1H1JSQ2</accession>
<dbReference type="AlphaFoldDB" id="A0A1H1JSQ2"/>
<dbReference type="STRING" id="157910.SAMN05445850_5573"/>
<sequence>MPSNLGELIDDLLFQYRLGWRTVGEMTLDTILIAHARGMRFDERARGG</sequence>
<organism evidence="1 2">
    <name type="scientific">Paraburkholderia tuberum</name>
    <dbReference type="NCBI Taxonomy" id="157910"/>
    <lineage>
        <taxon>Bacteria</taxon>
        <taxon>Pseudomonadati</taxon>
        <taxon>Pseudomonadota</taxon>
        <taxon>Betaproteobacteria</taxon>
        <taxon>Burkholderiales</taxon>
        <taxon>Burkholderiaceae</taxon>
        <taxon>Paraburkholderia</taxon>
    </lineage>
</organism>
<proteinExistence type="predicted"/>
<evidence type="ECO:0000313" key="1">
    <source>
        <dbReference type="EMBL" id="SDR52920.1"/>
    </source>
</evidence>